<protein>
    <recommendedName>
        <fullName evidence="3">Phasin domain-containing protein</fullName>
    </recommendedName>
</protein>
<reference evidence="1 2" key="1">
    <citation type="submission" date="2021-03" db="EMBL/GenBank/DDBJ databases">
        <authorList>
            <person name="Peeters C."/>
        </authorList>
    </citation>
    <scope>NUCLEOTIDE SEQUENCE [LARGE SCALE GENOMIC DNA]</scope>
    <source>
        <strain evidence="1 2">LMG 26411</strain>
    </source>
</reference>
<gene>
    <name evidence="1" type="ORF">LMG26411_06116</name>
</gene>
<keyword evidence="2" id="KW-1185">Reference proteome</keyword>
<proteinExistence type="predicted"/>
<evidence type="ECO:0008006" key="3">
    <source>
        <dbReference type="Google" id="ProtNLM"/>
    </source>
</evidence>
<dbReference type="RefSeq" id="WP_211956959.1">
    <property type="nucleotide sequence ID" value="NZ_CAJPVI010000048.1"/>
</dbReference>
<dbReference type="Proteomes" id="UP000672657">
    <property type="component" value="Unassembled WGS sequence"/>
</dbReference>
<name>A0ABN7QAF3_9BURK</name>
<sequence>MAGIMMSPKEPAPTAHNGEAAQAFHHALLQTPPAAAQRALTLQTLMGEWAMRTGGTATKALTLAPFSFDPQVMTELVQLQSAIAQRLQAQQQVWVQQWSGWLQERGQVRRANTVSKLVEQEFDLLARFVLLLSDQMLDLVTLQENVEVNGSYWVQQVLEAKVDGVG</sequence>
<dbReference type="EMBL" id="CAJPVI010000048">
    <property type="protein sequence ID" value="CAG2158674.1"/>
    <property type="molecule type" value="Genomic_DNA"/>
</dbReference>
<comment type="caution">
    <text evidence="1">The sequence shown here is derived from an EMBL/GenBank/DDBJ whole genome shotgun (WGS) entry which is preliminary data.</text>
</comment>
<evidence type="ECO:0000313" key="2">
    <source>
        <dbReference type="Proteomes" id="UP000672657"/>
    </source>
</evidence>
<organism evidence="1 2">
    <name type="scientific">Cupriavidus numazuensis</name>
    <dbReference type="NCBI Taxonomy" id="221992"/>
    <lineage>
        <taxon>Bacteria</taxon>
        <taxon>Pseudomonadati</taxon>
        <taxon>Pseudomonadota</taxon>
        <taxon>Betaproteobacteria</taxon>
        <taxon>Burkholderiales</taxon>
        <taxon>Burkholderiaceae</taxon>
        <taxon>Cupriavidus</taxon>
    </lineage>
</organism>
<accession>A0ABN7QAF3</accession>
<evidence type="ECO:0000313" key="1">
    <source>
        <dbReference type="EMBL" id="CAG2158674.1"/>
    </source>
</evidence>